<dbReference type="Proteomes" id="UP001216150">
    <property type="component" value="Unassembled WGS sequence"/>
</dbReference>
<proteinExistence type="predicted"/>
<evidence type="ECO:0000313" key="1">
    <source>
        <dbReference type="EMBL" id="KAJ5572621.1"/>
    </source>
</evidence>
<reference evidence="1 2" key="1">
    <citation type="journal article" date="2023" name="IMA Fungus">
        <title>Comparative genomic study of the Penicillium genus elucidates a diverse pangenome and 15 lateral gene transfer events.</title>
        <authorList>
            <person name="Petersen C."/>
            <person name="Sorensen T."/>
            <person name="Nielsen M.R."/>
            <person name="Sondergaard T.E."/>
            <person name="Sorensen J.L."/>
            <person name="Fitzpatrick D.A."/>
            <person name="Frisvad J.C."/>
            <person name="Nielsen K.L."/>
        </authorList>
    </citation>
    <scope>NUCLEOTIDE SEQUENCE [LARGE SCALE GENOMIC DNA]</scope>
    <source>
        <strain evidence="1 2">IBT 29057</strain>
    </source>
</reference>
<sequence>MSPNIYTVEYAGVPNHGAIYIETNPPATRMTEGGSLYHVTGNVLQGMNQIQTECCQAVPAPRAKLILGGKQSYPGTPLYRCGNVQGLSSDKGLIMR</sequence>
<dbReference type="InterPro" id="IPR046670">
    <property type="entry name" value="DUF6540"/>
</dbReference>
<evidence type="ECO:0000313" key="2">
    <source>
        <dbReference type="Proteomes" id="UP001216150"/>
    </source>
</evidence>
<protein>
    <submittedName>
        <fullName evidence="1">Uncharacterized protein</fullName>
    </submittedName>
</protein>
<name>A0AAD6DBC5_9EURO</name>
<organism evidence="1 2">
    <name type="scientific">Penicillium hetheringtonii</name>
    <dbReference type="NCBI Taxonomy" id="911720"/>
    <lineage>
        <taxon>Eukaryota</taxon>
        <taxon>Fungi</taxon>
        <taxon>Dikarya</taxon>
        <taxon>Ascomycota</taxon>
        <taxon>Pezizomycotina</taxon>
        <taxon>Eurotiomycetes</taxon>
        <taxon>Eurotiomycetidae</taxon>
        <taxon>Eurotiales</taxon>
        <taxon>Aspergillaceae</taxon>
        <taxon>Penicillium</taxon>
    </lineage>
</organism>
<dbReference type="Pfam" id="PF20174">
    <property type="entry name" value="DUF6540"/>
    <property type="match status" value="1"/>
</dbReference>
<keyword evidence="2" id="KW-1185">Reference proteome</keyword>
<gene>
    <name evidence="1" type="ORF">N7450_009605</name>
</gene>
<accession>A0AAD6DBC5</accession>
<dbReference type="EMBL" id="JAQJAC010000009">
    <property type="protein sequence ID" value="KAJ5572621.1"/>
    <property type="molecule type" value="Genomic_DNA"/>
</dbReference>
<dbReference type="AlphaFoldDB" id="A0AAD6DBC5"/>
<comment type="caution">
    <text evidence="1">The sequence shown here is derived from an EMBL/GenBank/DDBJ whole genome shotgun (WGS) entry which is preliminary data.</text>
</comment>